<protein>
    <submittedName>
        <fullName evidence="1">Uncharacterized protein</fullName>
    </submittedName>
</protein>
<keyword evidence="2" id="KW-1185">Reference proteome</keyword>
<name>A0A844G1E4_9BACT</name>
<reference evidence="1 2" key="1">
    <citation type="submission" date="2019-08" db="EMBL/GenBank/DDBJ databases">
        <title>In-depth cultivation of the pig gut microbiome towards novel bacterial diversity and tailored functional studies.</title>
        <authorList>
            <person name="Wylensek D."/>
            <person name="Hitch T.C.A."/>
            <person name="Clavel T."/>
        </authorList>
    </citation>
    <scope>NUCLEOTIDE SEQUENCE [LARGE SCALE GENOMIC DNA]</scope>
    <source>
        <strain evidence="1 2">BBE-744-WT-12</strain>
    </source>
</reference>
<dbReference type="EMBL" id="VUNS01000003">
    <property type="protein sequence ID" value="MST96329.1"/>
    <property type="molecule type" value="Genomic_DNA"/>
</dbReference>
<evidence type="ECO:0000313" key="1">
    <source>
        <dbReference type="EMBL" id="MST96329.1"/>
    </source>
</evidence>
<evidence type="ECO:0000313" key="2">
    <source>
        <dbReference type="Proteomes" id="UP000435649"/>
    </source>
</evidence>
<organism evidence="1 2">
    <name type="scientific">Victivallis lenta</name>
    <dbReference type="NCBI Taxonomy" id="2606640"/>
    <lineage>
        <taxon>Bacteria</taxon>
        <taxon>Pseudomonadati</taxon>
        <taxon>Lentisphaerota</taxon>
        <taxon>Lentisphaeria</taxon>
        <taxon>Victivallales</taxon>
        <taxon>Victivallaceae</taxon>
        <taxon>Victivallis</taxon>
    </lineage>
</organism>
<proteinExistence type="predicted"/>
<dbReference type="RefSeq" id="WP_154417131.1">
    <property type="nucleotide sequence ID" value="NZ_VUNS01000003.1"/>
</dbReference>
<dbReference type="AlphaFoldDB" id="A0A844G1E4"/>
<accession>A0A844G1E4</accession>
<gene>
    <name evidence="1" type="ORF">FYJ85_04605</name>
</gene>
<sequence length="207" mass="24421">MEKRKLTPGPWGVSASQFEQIKDLLVRWMKSAPTDDFIGCDEAPCLEDNENAWKYKPRYIKTCYLRGLRELSHISEIPYYLSFVNHCDLPELLVTFLCSKTAMKNAGLVQPLIDYIDNDEHAMRIASNYEELLRGGLEKLYWFNPYSHEKESLTTFFQRVKPEERLHKVECYFMLEPLYSFDSDKLLQERNGKISKKALSFRMLKQK</sequence>
<dbReference type="Proteomes" id="UP000435649">
    <property type="component" value="Unassembled WGS sequence"/>
</dbReference>
<comment type="caution">
    <text evidence="1">The sequence shown here is derived from an EMBL/GenBank/DDBJ whole genome shotgun (WGS) entry which is preliminary data.</text>
</comment>